<protein>
    <recommendedName>
        <fullName evidence="3">ABM domain-containing protein</fullName>
    </recommendedName>
</protein>
<gene>
    <name evidence="1" type="ORF">OIDMADRAFT_144049</name>
</gene>
<evidence type="ECO:0000313" key="1">
    <source>
        <dbReference type="EMBL" id="KIN02853.1"/>
    </source>
</evidence>
<dbReference type="EMBL" id="KN832874">
    <property type="protein sequence ID" value="KIN02853.1"/>
    <property type="molecule type" value="Genomic_DNA"/>
</dbReference>
<dbReference type="Proteomes" id="UP000054321">
    <property type="component" value="Unassembled WGS sequence"/>
</dbReference>
<dbReference type="InParanoid" id="A0A0C3DLE7"/>
<dbReference type="AlphaFoldDB" id="A0A0C3DLE7"/>
<reference evidence="1 2" key="1">
    <citation type="submission" date="2014-04" db="EMBL/GenBank/DDBJ databases">
        <authorList>
            <consortium name="DOE Joint Genome Institute"/>
            <person name="Kuo A."/>
            <person name="Martino E."/>
            <person name="Perotto S."/>
            <person name="Kohler A."/>
            <person name="Nagy L.G."/>
            <person name="Floudas D."/>
            <person name="Copeland A."/>
            <person name="Barry K.W."/>
            <person name="Cichocki N."/>
            <person name="Veneault-Fourrey C."/>
            <person name="LaButti K."/>
            <person name="Lindquist E.A."/>
            <person name="Lipzen A."/>
            <person name="Lundell T."/>
            <person name="Morin E."/>
            <person name="Murat C."/>
            <person name="Sun H."/>
            <person name="Tunlid A."/>
            <person name="Henrissat B."/>
            <person name="Grigoriev I.V."/>
            <person name="Hibbett D.S."/>
            <person name="Martin F."/>
            <person name="Nordberg H.P."/>
            <person name="Cantor M.N."/>
            <person name="Hua S.X."/>
        </authorList>
    </citation>
    <scope>NUCLEOTIDE SEQUENCE [LARGE SCALE GENOMIC DNA]</scope>
    <source>
        <strain evidence="1 2">Zn</strain>
    </source>
</reference>
<dbReference type="HOGENOM" id="CLU_170225_0_0_1"/>
<reference evidence="2" key="2">
    <citation type="submission" date="2015-01" db="EMBL/GenBank/DDBJ databases">
        <title>Evolutionary Origins and Diversification of the Mycorrhizal Mutualists.</title>
        <authorList>
            <consortium name="DOE Joint Genome Institute"/>
            <consortium name="Mycorrhizal Genomics Consortium"/>
            <person name="Kohler A."/>
            <person name="Kuo A."/>
            <person name="Nagy L.G."/>
            <person name="Floudas D."/>
            <person name="Copeland A."/>
            <person name="Barry K.W."/>
            <person name="Cichocki N."/>
            <person name="Veneault-Fourrey C."/>
            <person name="LaButti K."/>
            <person name="Lindquist E.A."/>
            <person name="Lipzen A."/>
            <person name="Lundell T."/>
            <person name="Morin E."/>
            <person name="Murat C."/>
            <person name="Riley R."/>
            <person name="Ohm R."/>
            <person name="Sun H."/>
            <person name="Tunlid A."/>
            <person name="Henrissat B."/>
            <person name="Grigoriev I.V."/>
            <person name="Hibbett D.S."/>
            <person name="Martin F."/>
        </authorList>
    </citation>
    <scope>NUCLEOTIDE SEQUENCE [LARGE SCALE GENOMIC DNA]</scope>
    <source>
        <strain evidence="2">Zn</strain>
    </source>
</reference>
<proteinExistence type="predicted"/>
<evidence type="ECO:0008006" key="3">
    <source>
        <dbReference type="Google" id="ProtNLM"/>
    </source>
</evidence>
<keyword evidence="2" id="KW-1185">Reference proteome</keyword>
<name>A0A0C3DLE7_OIDMZ</name>
<evidence type="ECO:0000313" key="2">
    <source>
        <dbReference type="Proteomes" id="UP000054321"/>
    </source>
</evidence>
<sequence length="119" mass="13036">MIARVWIARATRQGAVDYTAFFKAYWLPKLPSHSGYRGVTAQTREVNDVIEITLTTFWDSLEAALAFGSAGKEDGVKEDSDDAAIVPEEAMKCLLNYDPSAVHHEVVVDCFPIVAKSSG</sequence>
<organism evidence="1 2">
    <name type="scientific">Oidiodendron maius (strain Zn)</name>
    <dbReference type="NCBI Taxonomy" id="913774"/>
    <lineage>
        <taxon>Eukaryota</taxon>
        <taxon>Fungi</taxon>
        <taxon>Dikarya</taxon>
        <taxon>Ascomycota</taxon>
        <taxon>Pezizomycotina</taxon>
        <taxon>Leotiomycetes</taxon>
        <taxon>Leotiomycetes incertae sedis</taxon>
        <taxon>Myxotrichaceae</taxon>
        <taxon>Oidiodendron</taxon>
    </lineage>
</organism>
<accession>A0A0C3DLE7</accession>